<keyword evidence="7 12" id="KW-0378">Hydrolase</keyword>
<organism evidence="15 16">
    <name type="scientific">Halarsenatibacter silvermanii</name>
    <dbReference type="NCBI Taxonomy" id="321763"/>
    <lineage>
        <taxon>Bacteria</taxon>
        <taxon>Bacillati</taxon>
        <taxon>Bacillota</taxon>
        <taxon>Clostridia</taxon>
        <taxon>Halanaerobiales</taxon>
        <taxon>Halarsenatibacteraceae</taxon>
        <taxon>Halarsenatibacter</taxon>
    </lineage>
</organism>
<keyword evidence="10 12" id="KW-0482">Metalloprotease</keyword>
<evidence type="ECO:0000256" key="7">
    <source>
        <dbReference type="ARBA" id="ARBA00022801"/>
    </source>
</evidence>
<dbReference type="GO" id="GO:0005886">
    <property type="term" value="C:plasma membrane"/>
    <property type="evidence" value="ECO:0007669"/>
    <property type="project" value="UniProtKB-SubCell"/>
</dbReference>
<keyword evidence="8 12" id="KW-0862">Zinc</keyword>
<evidence type="ECO:0000256" key="3">
    <source>
        <dbReference type="ARBA" id="ARBA00022475"/>
    </source>
</evidence>
<evidence type="ECO:0000256" key="4">
    <source>
        <dbReference type="ARBA" id="ARBA00022670"/>
    </source>
</evidence>
<feature type="transmembrane region" description="Helical" evidence="12">
    <location>
        <begin position="30"/>
        <end position="48"/>
    </location>
</feature>
<keyword evidence="6 12" id="KW-0479">Metal-binding</keyword>
<evidence type="ECO:0000313" key="15">
    <source>
        <dbReference type="EMBL" id="SDM37668.1"/>
    </source>
</evidence>
<evidence type="ECO:0000256" key="11">
    <source>
        <dbReference type="ARBA" id="ARBA00023136"/>
    </source>
</evidence>
<dbReference type="OrthoDB" id="15218at2"/>
<evidence type="ECO:0000259" key="14">
    <source>
        <dbReference type="Pfam" id="PF01435"/>
    </source>
</evidence>
<comment type="subcellular location">
    <subcellularLocation>
        <location evidence="1 12">Cell membrane</location>
        <topology evidence="1 12">Multi-pass membrane protein</topology>
    </subcellularLocation>
</comment>
<evidence type="ECO:0000256" key="12">
    <source>
        <dbReference type="HAMAP-Rule" id="MF_00188"/>
    </source>
</evidence>
<evidence type="ECO:0000256" key="8">
    <source>
        <dbReference type="ARBA" id="ARBA00022833"/>
    </source>
</evidence>
<feature type="region of interest" description="Disordered" evidence="13">
    <location>
        <begin position="258"/>
        <end position="277"/>
    </location>
</feature>
<evidence type="ECO:0000256" key="2">
    <source>
        <dbReference type="ARBA" id="ARBA00009779"/>
    </source>
</evidence>
<evidence type="ECO:0000256" key="9">
    <source>
        <dbReference type="ARBA" id="ARBA00022989"/>
    </source>
</evidence>
<evidence type="ECO:0000256" key="13">
    <source>
        <dbReference type="SAM" id="MobiDB-lite"/>
    </source>
</evidence>
<dbReference type="AlphaFoldDB" id="A0A1G9SQC5"/>
<dbReference type="Pfam" id="PF01435">
    <property type="entry name" value="Peptidase_M48"/>
    <property type="match status" value="1"/>
</dbReference>
<feature type="binding site" evidence="12">
    <location>
        <position position="134"/>
    </location>
    <ligand>
        <name>Zn(2+)</name>
        <dbReference type="ChEBI" id="CHEBI:29105"/>
        <note>catalytic</note>
    </ligand>
</feature>
<feature type="active site" evidence="12">
    <location>
        <position position="131"/>
    </location>
</feature>
<evidence type="ECO:0000256" key="1">
    <source>
        <dbReference type="ARBA" id="ARBA00004651"/>
    </source>
</evidence>
<feature type="transmembrane region" description="Helical" evidence="12">
    <location>
        <begin position="141"/>
        <end position="160"/>
    </location>
</feature>
<dbReference type="InterPro" id="IPR022919">
    <property type="entry name" value="Pept_M48_protease_HtpX"/>
</dbReference>
<gene>
    <name evidence="12" type="primary">htpX</name>
    <name evidence="15" type="ORF">SAMN04488692_13024</name>
</gene>
<dbReference type="STRING" id="321763.SAMN04488692_13024"/>
<dbReference type="PANTHER" id="PTHR43221">
    <property type="entry name" value="PROTEASE HTPX"/>
    <property type="match status" value="1"/>
</dbReference>
<name>A0A1G9SQC5_9FIRM</name>
<dbReference type="EMBL" id="FNGO01000030">
    <property type="protein sequence ID" value="SDM37668.1"/>
    <property type="molecule type" value="Genomic_DNA"/>
</dbReference>
<evidence type="ECO:0000256" key="6">
    <source>
        <dbReference type="ARBA" id="ARBA00022723"/>
    </source>
</evidence>
<comment type="similarity">
    <text evidence="2 12">Belongs to the peptidase M48B family.</text>
</comment>
<dbReference type="Gene3D" id="3.30.2010.10">
    <property type="entry name" value="Metalloproteases ('zincins'), catalytic domain"/>
    <property type="match status" value="1"/>
</dbReference>
<dbReference type="PANTHER" id="PTHR43221:SF1">
    <property type="entry name" value="PROTEASE HTPX"/>
    <property type="match status" value="1"/>
</dbReference>
<protein>
    <recommendedName>
        <fullName evidence="12">Protease HtpX homolog</fullName>
        <ecNumber evidence="12">3.4.24.-</ecNumber>
    </recommendedName>
</protein>
<keyword evidence="3 12" id="KW-1003">Cell membrane</keyword>
<dbReference type="RefSeq" id="WP_089762006.1">
    <property type="nucleotide sequence ID" value="NZ_FNGO01000030.1"/>
</dbReference>
<keyword evidence="11 12" id="KW-0472">Membrane</keyword>
<dbReference type="CDD" id="cd07336">
    <property type="entry name" value="M48B_HtpX_like"/>
    <property type="match status" value="1"/>
</dbReference>
<feature type="binding site" evidence="12">
    <location>
        <position position="201"/>
    </location>
    <ligand>
        <name>Zn(2+)</name>
        <dbReference type="ChEBI" id="CHEBI:29105"/>
        <note>catalytic</note>
    </ligand>
</feature>
<dbReference type="Proteomes" id="UP000199476">
    <property type="component" value="Unassembled WGS sequence"/>
</dbReference>
<keyword evidence="15" id="KW-0346">Stress response</keyword>
<dbReference type="GO" id="GO:0006508">
    <property type="term" value="P:proteolysis"/>
    <property type="evidence" value="ECO:0007669"/>
    <property type="project" value="UniProtKB-KW"/>
</dbReference>
<reference evidence="15 16" key="1">
    <citation type="submission" date="2016-10" db="EMBL/GenBank/DDBJ databases">
        <authorList>
            <person name="de Groot N.N."/>
        </authorList>
    </citation>
    <scope>NUCLEOTIDE SEQUENCE [LARGE SCALE GENOMIC DNA]</scope>
    <source>
        <strain evidence="15 16">SLAS-1</strain>
    </source>
</reference>
<sequence length="277" mass="30676">MYRFKTFLLMTLLTVIFIILGGAIAGEGGLFTAFIFALVLNFISYWYSDRIAIKMTKSKPLPKEKAPNLHRMIEDLSRKADLPKPDVYITPSNQPNAFATGRSPNKAAIALTEGIMDMLDKEELEGVIAHELSHIKNRDTLISTLAAVMAGALAFIARLGRYRMLFGRRNKGAGALLQIAALIFAPLAAIIVKMAISRTREYKADARAAEISGRPDGLASALEKMERYMKSGGENMEVNEATSHMFILNPLSSEGISKLFSSHPPTEDRITRLRQMR</sequence>
<keyword evidence="5 12" id="KW-0812">Transmembrane</keyword>
<dbReference type="GO" id="GO:0004222">
    <property type="term" value="F:metalloendopeptidase activity"/>
    <property type="evidence" value="ECO:0007669"/>
    <property type="project" value="UniProtKB-UniRule"/>
</dbReference>
<feature type="transmembrane region" description="Helical" evidence="12">
    <location>
        <begin position="172"/>
        <end position="192"/>
    </location>
</feature>
<feature type="transmembrane region" description="Helical" evidence="12">
    <location>
        <begin position="7"/>
        <end position="24"/>
    </location>
</feature>
<dbReference type="InterPro" id="IPR001915">
    <property type="entry name" value="Peptidase_M48"/>
</dbReference>
<feature type="binding site" evidence="12">
    <location>
        <position position="130"/>
    </location>
    <ligand>
        <name>Zn(2+)</name>
        <dbReference type="ChEBI" id="CHEBI:29105"/>
        <note>catalytic</note>
    </ligand>
</feature>
<keyword evidence="4 12" id="KW-0645">Protease</keyword>
<dbReference type="GO" id="GO:0008270">
    <property type="term" value="F:zinc ion binding"/>
    <property type="evidence" value="ECO:0007669"/>
    <property type="project" value="UniProtKB-UniRule"/>
</dbReference>
<keyword evidence="16" id="KW-1185">Reference proteome</keyword>
<dbReference type="HAMAP" id="MF_00188">
    <property type="entry name" value="Pept_M48_protease_HtpX"/>
    <property type="match status" value="1"/>
</dbReference>
<accession>A0A1G9SQC5</accession>
<dbReference type="InterPro" id="IPR050083">
    <property type="entry name" value="HtpX_protease"/>
</dbReference>
<dbReference type="EC" id="3.4.24.-" evidence="12"/>
<evidence type="ECO:0000313" key="16">
    <source>
        <dbReference type="Proteomes" id="UP000199476"/>
    </source>
</evidence>
<evidence type="ECO:0000256" key="10">
    <source>
        <dbReference type="ARBA" id="ARBA00023049"/>
    </source>
</evidence>
<comment type="cofactor">
    <cofactor evidence="12">
        <name>Zn(2+)</name>
        <dbReference type="ChEBI" id="CHEBI:29105"/>
    </cofactor>
    <text evidence="12">Binds 1 zinc ion per subunit.</text>
</comment>
<feature type="domain" description="Peptidase M48" evidence="14">
    <location>
        <begin position="65"/>
        <end position="276"/>
    </location>
</feature>
<keyword evidence="9 12" id="KW-1133">Transmembrane helix</keyword>
<proteinExistence type="inferred from homology"/>
<evidence type="ECO:0000256" key="5">
    <source>
        <dbReference type="ARBA" id="ARBA00022692"/>
    </source>
</evidence>